<sequence length="261" mass="28607">MTSTKATLVLVGGGWHVPASYSKLTNALKSAGYEIHVPSLPSTNQTRPPNADLFTDTTVVREYVERLVDAGRIVVVIMHSYDGQVGTNALHGLGQNTRSQKGLIGGISYFIYMSAFALPKGGSMIDKVKEFGHEHLMPLAFDFAEDMSCVSRDPKLLLVGPGVDENEVEAYVSTLVRWNGNGMYQELTNTPAWKDIPVAYIYTMQDMTVPLDYQKSMVENLEREGKKVYTAELDTGHCPNLTATKEIVDIIDDILAAGKAS</sequence>
<dbReference type="GeneID" id="28831444"/>
<evidence type="ECO:0000313" key="3">
    <source>
        <dbReference type="Proteomes" id="UP000070700"/>
    </source>
</evidence>
<dbReference type="PANTHER" id="PTHR37017">
    <property type="entry name" value="AB HYDROLASE-1 DOMAIN-CONTAINING PROTEIN-RELATED"/>
    <property type="match status" value="1"/>
</dbReference>
<dbReference type="OrthoDB" id="408373at2759"/>
<dbReference type="InterPro" id="IPR052897">
    <property type="entry name" value="Sec-Metab_Biosynth_Hydrolase"/>
</dbReference>
<dbReference type="InterPro" id="IPR029058">
    <property type="entry name" value="AB_hydrolase_fold"/>
</dbReference>
<dbReference type="RefSeq" id="XP_018061940.1">
    <property type="nucleotide sequence ID" value="XM_018221718.1"/>
</dbReference>
<proteinExistence type="predicted"/>
<dbReference type="EMBL" id="KQ947439">
    <property type="protein sequence ID" value="KUJ07585.1"/>
    <property type="molecule type" value="Genomic_DNA"/>
</dbReference>
<dbReference type="Pfam" id="PF12697">
    <property type="entry name" value="Abhydrolase_6"/>
    <property type="match status" value="1"/>
</dbReference>
<protein>
    <submittedName>
        <fullName evidence="2">Alpha/beta-hydrolase</fullName>
    </submittedName>
</protein>
<gene>
    <name evidence="2" type="ORF">LY89DRAFT_766250</name>
</gene>
<dbReference type="Proteomes" id="UP000070700">
    <property type="component" value="Unassembled WGS sequence"/>
</dbReference>
<keyword evidence="3" id="KW-1185">Reference proteome</keyword>
<dbReference type="GO" id="GO:0016787">
    <property type="term" value="F:hydrolase activity"/>
    <property type="evidence" value="ECO:0007669"/>
    <property type="project" value="UniProtKB-KW"/>
</dbReference>
<dbReference type="Gene3D" id="3.40.50.1820">
    <property type="entry name" value="alpha/beta hydrolase"/>
    <property type="match status" value="1"/>
</dbReference>
<dbReference type="InterPro" id="IPR000073">
    <property type="entry name" value="AB_hydrolase_1"/>
</dbReference>
<dbReference type="AlphaFoldDB" id="A0A132B596"/>
<feature type="domain" description="AB hydrolase-1" evidence="1">
    <location>
        <begin position="8"/>
        <end position="249"/>
    </location>
</feature>
<reference evidence="2 3" key="1">
    <citation type="submission" date="2015-10" db="EMBL/GenBank/DDBJ databases">
        <title>Full genome of DAOMC 229536 Phialocephala scopiformis, a fungal endophyte of spruce producing the potent anti-insectan compound rugulosin.</title>
        <authorList>
            <consortium name="DOE Joint Genome Institute"/>
            <person name="Walker A.K."/>
            <person name="Frasz S.L."/>
            <person name="Seifert K.A."/>
            <person name="Miller J.D."/>
            <person name="Mondo S.J."/>
            <person name="Labutti K."/>
            <person name="Lipzen A."/>
            <person name="Dockter R."/>
            <person name="Kennedy M."/>
            <person name="Grigoriev I.V."/>
            <person name="Spatafora J.W."/>
        </authorList>
    </citation>
    <scope>NUCLEOTIDE SEQUENCE [LARGE SCALE GENOMIC DNA]</scope>
    <source>
        <strain evidence="2 3">CBS 120377</strain>
    </source>
</reference>
<keyword evidence="2" id="KW-0378">Hydrolase</keyword>
<accession>A0A132B596</accession>
<dbReference type="PANTHER" id="PTHR37017:SF10">
    <property type="entry name" value="AB HYDROLASE-1 DOMAIN-CONTAINING PROTEIN"/>
    <property type="match status" value="1"/>
</dbReference>
<dbReference type="KEGG" id="psco:LY89DRAFT_766250"/>
<organism evidence="2 3">
    <name type="scientific">Mollisia scopiformis</name>
    <name type="common">Conifer needle endophyte fungus</name>
    <name type="synonym">Phialocephala scopiformis</name>
    <dbReference type="NCBI Taxonomy" id="149040"/>
    <lineage>
        <taxon>Eukaryota</taxon>
        <taxon>Fungi</taxon>
        <taxon>Dikarya</taxon>
        <taxon>Ascomycota</taxon>
        <taxon>Pezizomycotina</taxon>
        <taxon>Leotiomycetes</taxon>
        <taxon>Helotiales</taxon>
        <taxon>Mollisiaceae</taxon>
        <taxon>Mollisia</taxon>
    </lineage>
</organism>
<evidence type="ECO:0000259" key="1">
    <source>
        <dbReference type="Pfam" id="PF12697"/>
    </source>
</evidence>
<evidence type="ECO:0000313" key="2">
    <source>
        <dbReference type="EMBL" id="KUJ07585.1"/>
    </source>
</evidence>
<name>A0A132B596_MOLSC</name>
<dbReference type="InParanoid" id="A0A132B596"/>
<dbReference type="SUPFAM" id="SSF53474">
    <property type="entry name" value="alpha/beta-Hydrolases"/>
    <property type="match status" value="1"/>
</dbReference>